<dbReference type="EMBL" id="CP081303">
    <property type="protein sequence ID" value="QZE16017.1"/>
    <property type="molecule type" value="Genomic_DNA"/>
</dbReference>
<dbReference type="Proteomes" id="UP000826212">
    <property type="component" value="Chromosome"/>
</dbReference>
<organism evidence="1 2">
    <name type="scientific">Halosquirtibacter laminarini</name>
    <dbReference type="NCBI Taxonomy" id="3374600"/>
    <lineage>
        <taxon>Bacteria</taxon>
        <taxon>Pseudomonadati</taxon>
        <taxon>Bacteroidota</taxon>
        <taxon>Bacteroidia</taxon>
        <taxon>Marinilabiliales</taxon>
        <taxon>Prolixibacteraceae</taxon>
        <taxon>Halosquirtibacter</taxon>
    </lineage>
</organism>
<protein>
    <submittedName>
        <fullName evidence="1">tRNA pseudouridine(55) synthase TruB</fullName>
        <ecNumber evidence="1">5.4.99.25</ecNumber>
    </submittedName>
</protein>
<accession>A0AC61NQG4</accession>
<sequence length="235" mass="26450">MDSFDFKGGEVLTFDKPLEWTSFNVVGKIRYKVCRLLGVKKLKVGHAGTLDPMATGLMVLCTGKATKKIEQIQGTEKEYIADLKLGATTPSFDVETEEDAHFPTDHVDLEKIKSVIPQFLGEIDQTPPIFSAVKVNGRRAYDMARKGEEVELRSKKIFIKEIEVLDFKEQHLVLRVVCGKGTYIRSLARDFGKALESGAYLTALRRTRVGDFDVKDAYTIEAFCEMIDRAMESNK</sequence>
<evidence type="ECO:0000313" key="1">
    <source>
        <dbReference type="EMBL" id="QZE16017.1"/>
    </source>
</evidence>
<gene>
    <name evidence="1" type="primary">truB</name>
    <name evidence="1" type="ORF">K4L44_14650</name>
</gene>
<dbReference type="EC" id="5.4.99.25" evidence="1"/>
<keyword evidence="2" id="KW-1185">Reference proteome</keyword>
<proteinExistence type="predicted"/>
<keyword evidence="1" id="KW-0413">Isomerase</keyword>
<name>A0AC61NQG4_9BACT</name>
<evidence type="ECO:0000313" key="2">
    <source>
        <dbReference type="Proteomes" id="UP000826212"/>
    </source>
</evidence>
<reference evidence="1" key="1">
    <citation type="submission" date="2021-08" db="EMBL/GenBank/DDBJ databases">
        <title>Novel anaerobic bacterium isolated from sea squirt in East Sea, Republic of Korea.</title>
        <authorList>
            <person name="Nguyen T.H."/>
            <person name="Li Z."/>
            <person name="Lee Y.-J."/>
            <person name="Ko J."/>
            <person name="Kim S.-G."/>
        </authorList>
    </citation>
    <scope>NUCLEOTIDE SEQUENCE</scope>
    <source>
        <strain evidence="1">KCTC 25031</strain>
    </source>
</reference>